<keyword evidence="1 3" id="KW-0479">Metal-binding</keyword>
<dbReference type="Proteomes" id="UP000715095">
    <property type="component" value="Unassembled WGS sequence"/>
</dbReference>
<feature type="binding site" evidence="3">
    <location>
        <position position="8"/>
    </location>
    <ligand>
        <name>Zn(2+)</name>
        <dbReference type="ChEBI" id="CHEBI:29105"/>
    </ligand>
</feature>
<name>A0ABS2DQC2_9BURK</name>
<feature type="binding site" evidence="3">
    <location>
        <position position="24"/>
    </location>
    <ligand>
        <name>Zn(2+)</name>
        <dbReference type="ChEBI" id="CHEBI:29105"/>
    </ligand>
</feature>
<dbReference type="EMBL" id="JACJJC010000002">
    <property type="protein sequence ID" value="MBM6703317.1"/>
    <property type="molecule type" value="Genomic_DNA"/>
</dbReference>
<evidence type="ECO:0000256" key="2">
    <source>
        <dbReference type="ARBA" id="ARBA00022833"/>
    </source>
</evidence>
<dbReference type="Pfam" id="PF03884">
    <property type="entry name" value="YacG"/>
    <property type="match status" value="1"/>
</dbReference>
<sequence>MKVKCPTCGQETEYSPENPWRPFCSERCKLIDLGAWANDEYLIEGEPGSAMSLSEQDLDNAAQAALRRAEHIAEAEAKRSKRRR</sequence>
<evidence type="ECO:0000313" key="5">
    <source>
        <dbReference type="Proteomes" id="UP000715095"/>
    </source>
</evidence>
<comment type="similarity">
    <text evidence="3">Belongs to the DNA gyrase inhibitor YacG family.</text>
</comment>
<protein>
    <recommendedName>
        <fullName evidence="3">DNA gyrase inhibitor YacG</fullName>
    </recommendedName>
</protein>
<feature type="binding site" evidence="3">
    <location>
        <position position="5"/>
    </location>
    <ligand>
        <name>Zn(2+)</name>
        <dbReference type="ChEBI" id="CHEBI:29105"/>
    </ligand>
</feature>
<dbReference type="InterPro" id="IPR013088">
    <property type="entry name" value="Znf_NHR/GATA"/>
</dbReference>
<dbReference type="InterPro" id="IPR005584">
    <property type="entry name" value="DNA_gyrase_inhibitor_YacG"/>
</dbReference>
<organism evidence="4 5">
    <name type="scientific">Sutterella massiliensis</name>
    <dbReference type="NCBI Taxonomy" id="1816689"/>
    <lineage>
        <taxon>Bacteria</taxon>
        <taxon>Pseudomonadati</taxon>
        <taxon>Pseudomonadota</taxon>
        <taxon>Betaproteobacteria</taxon>
        <taxon>Burkholderiales</taxon>
        <taxon>Sutterellaceae</taxon>
        <taxon>Sutterella</taxon>
    </lineage>
</organism>
<comment type="caution">
    <text evidence="4">The sequence shown here is derived from an EMBL/GenBank/DDBJ whole genome shotgun (WGS) entry which is preliminary data.</text>
</comment>
<dbReference type="RefSeq" id="WP_205101785.1">
    <property type="nucleotide sequence ID" value="NZ_JACJJC010000002.1"/>
</dbReference>
<comment type="cofactor">
    <cofactor evidence="3">
        <name>Zn(2+)</name>
        <dbReference type="ChEBI" id="CHEBI:29105"/>
    </cofactor>
    <text evidence="3">Binds 1 zinc ion.</text>
</comment>
<keyword evidence="5" id="KW-1185">Reference proteome</keyword>
<dbReference type="SUPFAM" id="SSF57716">
    <property type="entry name" value="Glucocorticoid receptor-like (DNA-binding domain)"/>
    <property type="match status" value="1"/>
</dbReference>
<dbReference type="PANTHER" id="PTHR36150">
    <property type="entry name" value="DNA GYRASE INHIBITOR YACG"/>
    <property type="match status" value="1"/>
</dbReference>
<evidence type="ECO:0000256" key="1">
    <source>
        <dbReference type="ARBA" id="ARBA00022723"/>
    </source>
</evidence>
<feature type="binding site" evidence="3">
    <location>
        <position position="28"/>
    </location>
    <ligand>
        <name>Zn(2+)</name>
        <dbReference type="ChEBI" id="CHEBI:29105"/>
    </ligand>
</feature>
<proteinExistence type="inferred from homology"/>
<gene>
    <name evidence="3" type="primary">yacG</name>
    <name evidence="4" type="ORF">H6A60_02190</name>
</gene>
<dbReference type="Gene3D" id="3.30.50.10">
    <property type="entry name" value="Erythroid Transcription Factor GATA-1, subunit A"/>
    <property type="match status" value="1"/>
</dbReference>
<comment type="subunit">
    <text evidence="3">Interacts with GyrB.</text>
</comment>
<keyword evidence="2 3" id="KW-0862">Zinc</keyword>
<evidence type="ECO:0000313" key="4">
    <source>
        <dbReference type="EMBL" id="MBM6703317.1"/>
    </source>
</evidence>
<comment type="function">
    <text evidence="3">Inhibits all the catalytic activities of DNA gyrase by preventing its interaction with DNA. Acts by binding directly to the C-terminal domain of GyrB, which probably disrupts DNA binding by the gyrase.</text>
</comment>
<reference evidence="4 5" key="1">
    <citation type="journal article" date="2021" name="Sci. Rep.">
        <title>The distribution of antibiotic resistance genes in chicken gut microbiota commensals.</title>
        <authorList>
            <person name="Juricova H."/>
            <person name="Matiasovicova J."/>
            <person name="Kubasova T."/>
            <person name="Cejkova D."/>
            <person name="Rychlik I."/>
        </authorList>
    </citation>
    <scope>NUCLEOTIDE SEQUENCE [LARGE SCALE GENOMIC DNA]</scope>
    <source>
        <strain evidence="4 5">An829</strain>
    </source>
</reference>
<accession>A0ABS2DQC2</accession>
<evidence type="ECO:0000256" key="3">
    <source>
        <dbReference type="HAMAP-Rule" id="MF_00649"/>
    </source>
</evidence>
<dbReference type="HAMAP" id="MF_00649">
    <property type="entry name" value="DNA_gyrase_inhibitor_YacG"/>
    <property type="match status" value="1"/>
</dbReference>
<dbReference type="PANTHER" id="PTHR36150:SF1">
    <property type="entry name" value="DNA GYRASE INHIBITOR YACG"/>
    <property type="match status" value="1"/>
</dbReference>